<evidence type="ECO:0000256" key="1">
    <source>
        <dbReference type="ARBA" id="ARBA00001947"/>
    </source>
</evidence>
<name>A0A7S2X7L0_9EUKA</name>
<proteinExistence type="predicted"/>
<evidence type="ECO:0000313" key="3">
    <source>
        <dbReference type="EMBL" id="CAD9749259.1"/>
    </source>
</evidence>
<dbReference type="AlphaFoldDB" id="A0A7S2X7L0"/>
<accession>A0A7S2X7L0</accession>
<feature type="region of interest" description="Disordered" evidence="2">
    <location>
        <begin position="94"/>
        <end position="155"/>
    </location>
</feature>
<sequence length="155" mass="17588">MMHFGECKFSVMKKKKGSARVVFWRELRLWNSFTMEASFCGSSSGPTKGCHYKINHYEQMGKHFCETIYDWISPDQQPTLRAIQDVTKILSGLDRDSRSSATNTRRKKKTHGVKAVVRVPTKLNRRSNKGGGGSGKKFLKRTGSNYSRKRGGANH</sequence>
<dbReference type="PANTHER" id="PTHR12756:SF11">
    <property type="entry name" value="CYTOSOLIC CARBOXYPEPTIDASE 1"/>
    <property type="match status" value="1"/>
</dbReference>
<dbReference type="Gene3D" id="3.40.630.10">
    <property type="entry name" value="Zn peptidases"/>
    <property type="match status" value="1"/>
</dbReference>
<protein>
    <submittedName>
        <fullName evidence="3">Uncharacterized protein</fullName>
    </submittedName>
</protein>
<gene>
    <name evidence="3" type="ORF">LSP00402_LOCUS2632</name>
</gene>
<comment type="cofactor">
    <cofactor evidence="1">
        <name>Zn(2+)</name>
        <dbReference type="ChEBI" id="CHEBI:29105"/>
    </cofactor>
</comment>
<reference evidence="3" key="1">
    <citation type="submission" date="2021-01" db="EMBL/GenBank/DDBJ databases">
        <authorList>
            <person name="Corre E."/>
            <person name="Pelletier E."/>
            <person name="Niang G."/>
            <person name="Scheremetjew M."/>
            <person name="Finn R."/>
            <person name="Kale V."/>
            <person name="Holt S."/>
            <person name="Cochrane G."/>
            <person name="Meng A."/>
            <person name="Brown T."/>
            <person name="Cohen L."/>
        </authorList>
    </citation>
    <scope>NUCLEOTIDE SEQUENCE</scope>
    <source>
        <strain evidence="3">CCMP622</strain>
    </source>
</reference>
<dbReference type="PANTHER" id="PTHR12756">
    <property type="entry name" value="CYTOSOLIC CARBOXYPEPTIDASE"/>
    <property type="match status" value="1"/>
</dbReference>
<dbReference type="InterPro" id="IPR050821">
    <property type="entry name" value="Cytosolic_carboxypeptidase"/>
</dbReference>
<organism evidence="3">
    <name type="scientific">Lotharella oceanica</name>
    <dbReference type="NCBI Taxonomy" id="641309"/>
    <lineage>
        <taxon>Eukaryota</taxon>
        <taxon>Sar</taxon>
        <taxon>Rhizaria</taxon>
        <taxon>Cercozoa</taxon>
        <taxon>Chlorarachniophyceae</taxon>
        <taxon>Lotharella</taxon>
    </lineage>
</organism>
<dbReference type="EMBL" id="HBHP01004199">
    <property type="protein sequence ID" value="CAD9749259.1"/>
    <property type="molecule type" value="Transcribed_RNA"/>
</dbReference>
<evidence type="ECO:0000256" key="2">
    <source>
        <dbReference type="SAM" id="MobiDB-lite"/>
    </source>
</evidence>